<comment type="subcellular location">
    <subcellularLocation>
        <location evidence="1">Peroxisome</location>
    </subcellularLocation>
</comment>
<evidence type="ECO:0000313" key="4">
    <source>
        <dbReference type="EMBL" id="ESO07875.1"/>
    </source>
</evidence>
<evidence type="ECO:0000313" key="6">
    <source>
        <dbReference type="Proteomes" id="UP000015101"/>
    </source>
</evidence>
<reference evidence="4 6" key="2">
    <citation type="journal article" date="2013" name="Nature">
        <title>Insights into bilaterian evolution from three spiralian genomes.</title>
        <authorList>
            <person name="Simakov O."/>
            <person name="Marletaz F."/>
            <person name="Cho S.J."/>
            <person name="Edsinger-Gonzales E."/>
            <person name="Havlak P."/>
            <person name="Hellsten U."/>
            <person name="Kuo D.H."/>
            <person name="Larsson T."/>
            <person name="Lv J."/>
            <person name="Arendt D."/>
            <person name="Savage R."/>
            <person name="Osoegawa K."/>
            <person name="de Jong P."/>
            <person name="Grimwood J."/>
            <person name="Chapman J.A."/>
            <person name="Shapiro H."/>
            <person name="Aerts A."/>
            <person name="Otillar R.P."/>
            <person name="Terry A.Y."/>
            <person name="Boore J.L."/>
            <person name="Grigoriev I.V."/>
            <person name="Lindberg D.R."/>
            <person name="Seaver E.C."/>
            <person name="Weisblat D.A."/>
            <person name="Putnam N.H."/>
            <person name="Rokhsar D.S."/>
        </authorList>
    </citation>
    <scope>NUCLEOTIDE SEQUENCE</scope>
</reference>
<dbReference type="eggNOG" id="KOG0016">
    <property type="taxonomic scope" value="Eukaryota"/>
</dbReference>
<gene>
    <name evidence="5" type="primary">20195155</name>
    <name evidence="4" type="ORF">HELRODRAFT_110189</name>
</gene>
<dbReference type="HOGENOM" id="CLU_009834_7_2_1"/>
<protein>
    <recommendedName>
        <fullName evidence="7">Enoyl-CoA delta isomerase 2, mitochondrial</fullName>
    </recommendedName>
</protein>
<name>T1EF03_HELRO</name>
<dbReference type="Gene3D" id="1.10.12.10">
    <property type="entry name" value="Lyase 2-enoyl-coa Hydratase, Chain A, domain 2"/>
    <property type="match status" value="1"/>
</dbReference>
<dbReference type="InterPro" id="IPR029045">
    <property type="entry name" value="ClpP/crotonase-like_dom_sf"/>
</dbReference>
<dbReference type="Pfam" id="PF00378">
    <property type="entry name" value="ECH_1"/>
    <property type="match status" value="1"/>
</dbReference>
<evidence type="ECO:0000313" key="5">
    <source>
        <dbReference type="EnsemblMetazoa" id="HelroP110189"/>
    </source>
</evidence>
<dbReference type="PANTHER" id="PTHR43684">
    <property type="match status" value="1"/>
</dbReference>
<dbReference type="InterPro" id="IPR014748">
    <property type="entry name" value="Enoyl-CoA_hydra_C"/>
</dbReference>
<evidence type="ECO:0000256" key="1">
    <source>
        <dbReference type="ARBA" id="ARBA00004275"/>
    </source>
</evidence>
<dbReference type="SUPFAM" id="SSF52096">
    <property type="entry name" value="ClpP/crotonase"/>
    <property type="match status" value="1"/>
</dbReference>
<evidence type="ECO:0000256" key="3">
    <source>
        <dbReference type="ARBA" id="ARBA00023235"/>
    </source>
</evidence>
<evidence type="ECO:0008006" key="7">
    <source>
        <dbReference type="Google" id="ProtNLM"/>
    </source>
</evidence>
<dbReference type="InterPro" id="IPR001753">
    <property type="entry name" value="Enoyl-CoA_hydra/iso"/>
</dbReference>
<dbReference type="STRING" id="6412.T1EF03"/>
<organism evidence="5 6">
    <name type="scientific">Helobdella robusta</name>
    <name type="common">Californian leech</name>
    <dbReference type="NCBI Taxonomy" id="6412"/>
    <lineage>
        <taxon>Eukaryota</taxon>
        <taxon>Metazoa</taxon>
        <taxon>Spiralia</taxon>
        <taxon>Lophotrochozoa</taxon>
        <taxon>Annelida</taxon>
        <taxon>Clitellata</taxon>
        <taxon>Hirudinea</taxon>
        <taxon>Rhynchobdellida</taxon>
        <taxon>Glossiphoniidae</taxon>
        <taxon>Helobdella</taxon>
    </lineage>
</organism>
<accession>T1EF03</accession>
<dbReference type="InterPro" id="IPR051053">
    <property type="entry name" value="ECH/Chromodomain_protein"/>
</dbReference>
<keyword evidence="6" id="KW-1185">Reference proteome</keyword>
<reference evidence="5" key="3">
    <citation type="submission" date="2015-06" db="UniProtKB">
        <authorList>
            <consortium name="EnsemblMetazoa"/>
        </authorList>
    </citation>
    <scope>IDENTIFICATION</scope>
</reference>
<dbReference type="Proteomes" id="UP000015101">
    <property type="component" value="Unassembled WGS sequence"/>
</dbReference>
<dbReference type="OMA" id="FQAIMDF"/>
<dbReference type="PANTHER" id="PTHR43684:SF1">
    <property type="entry name" value="ENOYL-COA DELTA ISOMERASE 2"/>
    <property type="match status" value="1"/>
</dbReference>
<dbReference type="RefSeq" id="XP_009013664.1">
    <property type="nucleotide sequence ID" value="XM_009015416.1"/>
</dbReference>
<dbReference type="CTD" id="20195155"/>
<reference evidence="6" key="1">
    <citation type="submission" date="2012-12" db="EMBL/GenBank/DDBJ databases">
        <authorList>
            <person name="Hellsten U."/>
            <person name="Grimwood J."/>
            <person name="Chapman J.A."/>
            <person name="Shapiro H."/>
            <person name="Aerts A."/>
            <person name="Otillar R.P."/>
            <person name="Terry A.Y."/>
            <person name="Boore J.L."/>
            <person name="Simakov O."/>
            <person name="Marletaz F."/>
            <person name="Cho S.-J."/>
            <person name="Edsinger-Gonzales E."/>
            <person name="Havlak P."/>
            <person name="Kuo D.-H."/>
            <person name="Larsson T."/>
            <person name="Lv J."/>
            <person name="Arendt D."/>
            <person name="Savage R."/>
            <person name="Osoegawa K."/>
            <person name="de Jong P."/>
            <person name="Lindberg D.R."/>
            <person name="Seaver E.C."/>
            <person name="Weisblat D.A."/>
            <person name="Putnam N.H."/>
            <person name="Grigoriev I.V."/>
            <person name="Rokhsar D.S."/>
        </authorList>
    </citation>
    <scope>NUCLEOTIDE SEQUENCE</scope>
</reference>
<dbReference type="EnsemblMetazoa" id="HelroT110189">
    <property type="protein sequence ID" value="HelroP110189"/>
    <property type="gene ID" value="HelroG110189"/>
</dbReference>
<dbReference type="GO" id="GO:0005777">
    <property type="term" value="C:peroxisome"/>
    <property type="evidence" value="ECO:0007669"/>
    <property type="project" value="UniProtKB-SubCell"/>
</dbReference>
<dbReference type="InParanoid" id="T1EF03"/>
<dbReference type="Gene3D" id="3.90.226.10">
    <property type="entry name" value="2-enoyl-CoA Hydratase, Chain A, domain 1"/>
    <property type="match status" value="1"/>
</dbReference>
<dbReference type="FunCoup" id="T1EF03">
    <property type="interactions" value="552"/>
</dbReference>
<sequence>MSTQYVISKVAGKIHKILLNRPTKMNAMTFEMYESVTNALKEAASNDTTIAVITGSGKYFSSGNDLSNFSKIGSTDISTFAQQSGQLLKKFVDGFIDFPKPLLCLVNGHVVGIWVSVLALFDGVYCTKDATFHSPFSLLGQTPEGCSSYTFPRLMGAARANDILMFNKKLSAEDARRDGLVTEVYPSETFEADVWKKVEEISNLYPQTLRDAKFLVRNAIKERLHQVNEIECDVLVKRWQSEECMEAIVNFMTRKSKM</sequence>
<proteinExistence type="predicted"/>
<dbReference type="EMBL" id="KB096134">
    <property type="protein sequence ID" value="ESO07875.1"/>
    <property type="molecule type" value="Genomic_DNA"/>
</dbReference>
<dbReference type="AlphaFoldDB" id="T1EF03"/>
<dbReference type="FunFam" id="3.90.226.10:FF:000084">
    <property type="entry name" value="Enoyl-CoA delta isomerase 2, mitochondrial"/>
    <property type="match status" value="1"/>
</dbReference>
<keyword evidence="3" id="KW-0413">Isomerase</keyword>
<dbReference type="OrthoDB" id="409763at2759"/>
<dbReference type="EMBL" id="AMQM01003314">
    <property type="status" value="NOT_ANNOTATED_CDS"/>
    <property type="molecule type" value="Genomic_DNA"/>
</dbReference>
<keyword evidence="2" id="KW-0576">Peroxisome</keyword>
<dbReference type="GO" id="GO:0004165">
    <property type="term" value="F:delta(3)-delta(2)-enoyl-CoA isomerase activity"/>
    <property type="evidence" value="ECO:0007669"/>
    <property type="project" value="UniProtKB-ARBA"/>
</dbReference>
<evidence type="ECO:0000256" key="2">
    <source>
        <dbReference type="ARBA" id="ARBA00023140"/>
    </source>
</evidence>
<dbReference type="KEGG" id="hro:HELRODRAFT_110189"/>
<dbReference type="GeneID" id="20195155"/>
<dbReference type="CDD" id="cd06558">
    <property type="entry name" value="crotonase-like"/>
    <property type="match status" value="1"/>
</dbReference>